<evidence type="ECO:0000313" key="3">
    <source>
        <dbReference type="Proteomes" id="UP001187415"/>
    </source>
</evidence>
<feature type="region of interest" description="Disordered" evidence="1">
    <location>
        <begin position="49"/>
        <end position="76"/>
    </location>
</feature>
<evidence type="ECO:0000313" key="2">
    <source>
        <dbReference type="EMBL" id="KAK2822671.1"/>
    </source>
</evidence>
<keyword evidence="3" id="KW-1185">Reference proteome</keyword>
<comment type="caution">
    <text evidence="2">The sequence shown here is derived from an EMBL/GenBank/DDBJ whole genome shotgun (WGS) entry which is preliminary data.</text>
</comment>
<feature type="region of interest" description="Disordered" evidence="1">
    <location>
        <begin position="95"/>
        <end position="119"/>
    </location>
</feature>
<organism evidence="2 3">
    <name type="scientific">Channa striata</name>
    <name type="common">Snakehead murrel</name>
    <name type="synonym">Ophicephalus striatus</name>
    <dbReference type="NCBI Taxonomy" id="64152"/>
    <lineage>
        <taxon>Eukaryota</taxon>
        <taxon>Metazoa</taxon>
        <taxon>Chordata</taxon>
        <taxon>Craniata</taxon>
        <taxon>Vertebrata</taxon>
        <taxon>Euteleostomi</taxon>
        <taxon>Actinopterygii</taxon>
        <taxon>Neopterygii</taxon>
        <taxon>Teleostei</taxon>
        <taxon>Neoteleostei</taxon>
        <taxon>Acanthomorphata</taxon>
        <taxon>Anabantaria</taxon>
        <taxon>Anabantiformes</taxon>
        <taxon>Channoidei</taxon>
        <taxon>Channidae</taxon>
        <taxon>Channa</taxon>
    </lineage>
</organism>
<gene>
    <name evidence="2" type="ORF">Q5P01_022736</name>
</gene>
<sequence length="143" mass="15637">MTGHLQNALVPSVRTLTTYSSISDGLRVGSRSGYCRSAGISKREASQRVAAAREGGSRLPFTHQRRRAGGSNQETGVSCWENCPITRGLQLRRPPAVKTTGGSIRAHQLHPDDRTSGRSEHEIHTREFISSPQMHTAIAPPFH</sequence>
<feature type="compositionally biased region" description="Basic and acidic residues" evidence="1">
    <location>
        <begin position="109"/>
        <end position="119"/>
    </location>
</feature>
<dbReference type="Proteomes" id="UP001187415">
    <property type="component" value="Unassembled WGS sequence"/>
</dbReference>
<evidence type="ECO:0000256" key="1">
    <source>
        <dbReference type="SAM" id="MobiDB-lite"/>
    </source>
</evidence>
<name>A0AA88LRL9_CHASR</name>
<accession>A0AA88LRL9</accession>
<protein>
    <submittedName>
        <fullName evidence="2">Uncharacterized protein</fullName>
    </submittedName>
</protein>
<proteinExistence type="predicted"/>
<reference evidence="2" key="1">
    <citation type="submission" date="2023-07" db="EMBL/GenBank/DDBJ databases">
        <title>Chromosome-level Genome Assembly of Striped Snakehead (Channa striata).</title>
        <authorList>
            <person name="Liu H."/>
        </authorList>
    </citation>
    <scope>NUCLEOTIDE SEQUENCE</scope>
    <source>
        <strain evidence="2">Gz</strain>
        <tissue evidence="2">Muscle</tissue>
    </source>
</reference>
<dbReference type="EMBL" id="JAUPFM010000018">
    <property type="protein sequence ID" value="KAK2822671.1"/>
    <property type="molecule type" value="Genomic_DNA"/>
</dbReference>
<dbReference type="AlphaFoldDB" id="A0AA88LRL9"/>